<dbReference type="WBParaSite" id="TCONS_00007811.p1">
    <property type="protein sequence ID" value="TCONS_00007811.p1"/>
    <property type="gene ID" value="XLOC_005819"/>
</dbReference>
<feature type="transmembrane region" description="Helical" evidence="1">
    <location>
        <begin position="167"/>
        <end position="188"/>
    </location>
</feature>
<dbReference type="Proteomes" id="UP000035681">
    <property type="component" value="Unplaced"/>
</dbReference>
<feature type="transmembrane region" description="Helical" evidence="1">
    <location>
        <begin position="124"/>
        <end position="146"/>
    </location>
</feature>
<keyword evidence="1" id="KW-0472">Membrane</keyword>
<keyword evidence="2" id="KW-1185">Reference proteome</keyword>
<feature type="transmembrane region" description="Helical" evidence="1">
    <location>
        <begin position="194"/>
        <end position="220"/>
    </location>
</feature>
<dbReference type="AlphaFoldDB" id="A0AAF5D8H0"/>
<name>A0AAF5D8H0_STRER</name>
<sequence>MCRMKMVPVFSTDDTHKLDNNNECYETVHLNETELDKKSSFLKNDLFNIKVNMDSIDNNCPKMLNWEFYTYIFFMIYSAICSLLFLSFTFSNINTLSCLVESSTDTSNEIAYEKTILMIYQVTLTLYGIISIVSIIYLFTEIFVLIRQYIKGQNFSLSKNKLKYKNWLKNMNFVFLFFVGVVSAIMFINMEMTFAILGGSIFLMEIIFKLIINSICYFVIKYL</sequence>
<proteinExistence type="predicted"/>
<keyword evidence="1" id="KW-1133">Transmembrane helix</keyword>
<feature type="transmembrane region" description="Helical" evidence="1">
    <location>
        <begin position="68"/>
        <end position="90"/>
    </location>
</feature>
<evidence type="ECO:0000256" key="1">
    <source>
        <dbReference type="SAM" id="Phobius"/>
    </source>
</evidence>
<evidence type="ECO:0000313" key="2">
    <source>
        <dbReference type="Proteomes" id="UP000035681"/>
    </source>
</evidence>
<keyword evidence="1" id="KW-0812">Transmembrane</keyword>
<protein>
    <submittedName>
        <fullName evidence="3">AB hydrolase-1 domain-containing protein</fullName>
    </submittedName>
</protein>
<accession>A0AAF5D8H0</accession>
<evidence type="ECO:0000313" key="3">
    <source>
        <dbReference type="WBParaSite" id="TCONS_00007811.p1"/>
    </source>
</evidence>
<organism evidence="2 3">
    <name type="scientific">Strongyloides stercoralis</name>
    <name type="common">Threadworm</name>
    <dbReference type="NCBI Taxonomy" id="6248"/>
    <lineage>
        <taxon>Eukaryota</taxon>
        <taxon>Metazoa</taxon>
        <taxon>Ecdysozoa</taxon>
        <taxon>Nematoda</taxon>
        <taxon>Chromadorea</taxon>
        <taxon>Rhabditida</taxon>
        <taxon>Tylenchina</taxon>
        <taxon>Panagrolaimomorpha</taxon>
        <taxon>Strongyloidoidea</taxon>
        <taxon>Strongyloididae</taxon>
        <taxon>Strongyloides</taxon>
    </lineage>
</organism>
<reference evidence="3" key="1">
    <citation type="submission" date="2024-02" db="UniProtKB">
        <authorList>
            <consortium name="WormBaseParasite"/>
        </authorList>
    </citation>
    <scope>IDENTIFICATION</scope>
</reference>